<reference evidence="1" key="2">
    <citation type="journal article" date="2015" name="Fish Shellfish Immunol.">
        <title>Early steps in the European eel (Anguilla anguilla)-Vibrio vulnificus interaction in the gills: Role of the RtxA13 toxin.</title>
        <authorList>
            <person name="Callol A."/>
            <person name="Pajuelo D."/>
            <person name="Ebbesson L."/>
            <person name="Teles M."/>
            <person name="MacKenzie S."/>
            <person name="Amaro C."/>
        </authorList>
    </citation>
    <scope>NUCLEOTIDE SEQUENCE</scope>
</reference>
<evidence type="ECO:0000313" key="1">
    <source>
        <dbReference type="EMBL" id="JAH64605.1"/>
    </source>
</evidence>
<dbReference type="EMBL" id="GBXM01043972">
    <property type="protein sequence ID" value="JAH64605.1"/>
    <property type="molecule type" value="Transcribed_RNA"/>
</dbReference>
<name>A0A0E9UH89_ANGAN</name>
<organism evidence="1">
    <name type="scientific">Anguilla anguilla</name>
    <name type="common">European freshwater eel</name>
    <name type="synonym">Muraena anguilla</name>
    <dbReference type="NCBI Taxonomy" id="7936"/>
    <lineage>
        <taxon>Eukaryota</taxon>
        <taxon>Metazoa</taxon>
        <taxon>Chordata</taxon>
        <taxon>Craniata</taxon>
        <taxon>Vertebrata</taxon>
        <taxon>Euteleostomi</taxon>
        <taxon>Actinopterygii</taxon>
        <taxon>Neopterygii</taxon>
        <taxon>Teleostei</taxon>
        <taxon>Anguilliformes</taxon>
        <taxon>Anguillidae</taxon>
        <taxon>Anguilla</taxon>
    </lineage>
</organism>
<proteinExistence type="predicted"/>
<dbReference type="AlphaFoldDB" id="A0A0E9UH89"/>
<accession>A0A0E9UH89</accession>
<sequence length="41" mass="4503">MRAYGSVCVCVYICACAFACAPTALLCKRRMWIVLADSVRS</sequence>
<protein>
    <submittedName>
        <fullName evidence="1">Uncharacterized protein</fullName>
    </submittedName>
</protein>
<reference evidence="1" key="1">
    <citation type="submission" date="2014-11" db="EMBL/GenBank/DDBJ databases">
        <authorList>
            <person name="Amaro Gonzalez C."/>
        </authorList>
    </citation>
    <scope>NUCLEOTIDE SEQUENCE</scope>
</reference>